<dbReference type="SUPFAM" id="SSF51735">
    <property type="entry name" value="NAD(P)-binding Rossmann-fold domains"/>
    <property type="match status" value="1"/>
</dbReference>
<keyword evidence="1" id="KW-0521">NADP</keyword>
<dbReference type="CDD" id="cd05369">
    <property type="entry name" value="TER_DECR_SDR_a"/>
    <property type="match status" value="1"/>
</dbReference>
<dbReference type="Pfam" id="PF13561">
    <property type="entry name" value="adh_short_C2"/>
    <property type="match status" value="1"/>
</dbReference>
<dbReference type="EC" id="1.3.1.124" evidence="3"/>
<evidence type="ECO:0000256" key="5">
    <source>
        <dbReference type="ARBA" id="ARBA00048340"/>
    </source>
</evidence>
<accession>A0A1E4TUP1</accession>
<gene>
    <name evidence="6" type="ORF">PACTADRAFT_50211</name>
</gene>
<dbReference type="OrthoDB" id="2136131at2759"/>
<dbReference type="PRINTS" id="PR00081">
    <property type="entry name" value="GDHRDH"/>
</dbReference>
<dbReference type="STRING" id="669874.A0A1E4TUP1"/>
<dbReference type="InterPro" id="IPR045017">
    <property type="entry name" value="DECR2-like"/>
</dbReference>
<reference evidence="7" key="1">
    <citation type="submission" date="2016-05" db="EMBL/GenBank/DDBJ databases">
        <title>Comparative genomics of biotechnologically important yeasts.</title>
        <authorList>
            <consortium name="DOE Joint Genome Institute"/>
            <person name="Riley R."/>
            <person name="Haridas S."/>
            <person name="Wolfe K.H."/>
            <person name="Lopes M.R."/>
            <person name="Hittinger C.T."/>
            <person name="Goker M."/>
            <person name="Salamov A."/>
            <person name="Wisecaver J."/>
            <person name="Long T.M."/>
            <person name="Aerts A.L."/>
            <person name="Barry K."/>
            <person name="Choi C."/>
            <person name="Clum A."/>
            <person name="Coughlan A.Y."/>
            <person name="Deshpande S."/>
            <person name="Douglass A.P."/>
            <person name="Hanson S.J."/>
            <person name="Klenk H.-P."/>
            <person name="Labutti K."/>
            <person name="Lapidus A."/>
            <person name="Lindquist E."/>
            <person name="Lipzen A."/>
            <person name="Meier-Kolthoff J.P."/>
            <person name="Ohm R.A."/>
            <person name="Otillar R.P."/>
            <person name="Pangilinan J."/>
            <person name="Peng Y."/>
            <person name="Rokas A."/>
            <person name="Rosa C.A."/>
            <person name="Scheuner C."/>
            <person name="Sibirny A.A."/>
            <person name="Slot J.C."/>
            <person name="Stielow J.B."/>
            <person name="Sun H."/>
            <person name="Kurtzman C.P."/>
            <person name="Blackwell M."/>
            <person name="Grigoriev I.V."/>
            <person name="Jeffries T.W."/>
        </authorList>
    </citation>
    <scope>NUCLEOTIDE SEQUENCE [LARGE SCALE GENOMIC DNA]</scope>
    <source>
        <strain evidence="7">NRRL Y-2460</strain>
    </source>
</reference>
<proteinExistence type="predicted"/>
<dbReference type="GO" id="GO:0009062">
    <property type="term" value="P:fatty acid catabolic process"/>
    <property type="evidence" value="ECO:0007669"/>
    <property type="project" value="EnsemblFungi"/>
</dbReference>
<comment type="catalytic activity">
    <reaction evidence="5">
        <text>a (2E,4Z)-dienoyl-CoA + NADPH + H(+) = a 4,5-saturated-(3E)-enoyl-CoA + NADP(+)</text>
        <dbReference type="Rhea" id="RHEA:61892"/>
        <dbReference type="ChEBI" id="CHEBI:15378"/>
        <dbReference type="ChEBI" id="CHEBI:57783"/>
        <dbReference type="ChEBI" id="CHEBI:58349"/>
        <dbReference type="ChEBI" id="CHEBI:85099"/>
        <dbReference type="ChEBI" id="CHEBI:85493"/>
        <dbReference type="EC" id="1.3.1.124"/>
    </reaction>
</comment>
<keyword evidence="2" id="KW-0560">Oxidoreductase</keyword>
<dbReference type="GO" id="GO:0005782">
    <property type="term" value="C:peroxisomal matrix"/>
    <property type="evidence" value="ECO:0007669"/>
    <property type="project" value="EnsemblFungi"/>
</dbReference>
<name>A0A1E4TUP1_PACTA</name>
<dbReference type="PANTHER" id="PTHR43296:SF2">
    <property type="entry name" value="PEROXISOMAL 2,4-DIENOYL-COA REDUCTASE [(3E)-ENOYL-COA-PRODUCING]"/>
    <property type="match status" value="1"/>
</dbReference>
<dbReference type="GO" id="GO:0030437">
    <property type="term" value="P:ascospore formation"/>
    <property type="evidence" value="ECO:0007669"/>
    <property type="project" value="EnsemblFungi"/>
</dbReference>
<sequence length="292" mass="31454">MNFDMFNIKDKIPFKEDIFKGKVVFITGGSGTICKKQAEYLVILGCNASIVGRNPEKTVRAALEISKIRKDSKIVACPNTDVRNIESLEAAVNKTVKELGKIDFVICGAAGNFIADFNHLSSNAFKSVVSIDLLGSFNTVKSCFQELKKNKGSIIMVSSTLHYYGVPFQIHVSAAKAGVDALSKSLAVELGPLGIRVNAIAPGTIAATEGFTRLARASPQELTTKIPLQRLGRVQDVALATVFLFSEAASYITGTVVVVDGGAWQTSNVQVTNSNVYPVQLKQKLLENNPKL</sequence>
<dbReference type="PANTHER" id="PTHR43296">
    <property type="entry name" value="PEROXISOMAL 2,4-DIENOYL-COA REDUCTASE"/>
    <property type="match status" value="1"/>
</dbReference>
<protein>
    <recommendedName>
        <fullName evidence="3">2,4-dienoyl-CoA reductase [(3E)-enoyl-CoA-producing]</fullName>
        <ecNumber evidence="3">1.3.1.124</ecNumber>
    </recommendedName>
</protein>
<dbReference type="EMBL" id="KV454014">
    <property type="protein sequence ID" value="ODV95495.1"/>
    <property type="molecule type" value="Genomic_DNA"/>
</dbReference>
<evidence type="ECO:0000256" key="3">
    <source>
        <dbReference type="ARBA" id="ARBA00026117"/>
    </source>
</evidence>
<dbReference type="FunFam" id="3.40.50.720:FF:000084">
    <property type="entry name" value="Short-chain dehydrogenase reductase"/>
    <property type="match status" value="1"/>
</dbReference>
<evidence type="ECO:0000256" key="2">
    <source>
        <dbReference type="ARBA" id="ARBA00023002"/>
    </source>
</evidence>
<evidence type="ECO:0000256" key="4">
    <source>
        <dbReference type="ARBA" id="ARBA00048009"/>
    </source>
</evidence>
<organism evidence="6 7">
    <name type="scientific">Pachysolen tannophilus NRRL Y-2460</name>
    <dbReference type="NCBI Taxonomy" id="669874"/>
    <lineage>
        <taxon>Eukaryota</taxon>
        <taxon>Fungi</taxon>
        <taxon>Dikarya</taxon>
        <taxon>Ascomycota</taxon>
        <taxon>Saccharomycotina</taxon>
        <taxon>Pichiomycetes</taxon>
        <taxon>Pachysolenaceae</taxon>
        <taxon>Pachysolen</taxon>
    </lineage>
</organism>
<keyword evidence="7" id="KW-1185">Reference proteome</keyword>
<dbReference type="Gene3D" id="3.40.50.720">
    <property type="entry name" value="NAD(P)-binding Rossmann-like Domain"/>
    <property type="match status" value="1"/>
</dbReference>
<dbReference type="GO" id="GO:0008670">
    <property type="term" value="F:2,4-dienoyl-CoA reductase (NADPH) activity"/>
    <property type="evidence" value="ECO:0007669"/>
    <property type="project" value="EnsemblFungi"/>
</dbReference>
<evidence type="ECO:0000256" key="1">
    <source>
        <dbReference type="ARBA" id="ARBA00022857"/>
    </source>
</evidence>
<dbReference type="InterPro" id="IPR002347">
    <property type="entry name" value="SDR_fam"/>
</dbReference>
<dbReference type="AlphaFoldDB" id="A0A1E4TUP1"/>
<dbReference type="InterPro" id="IPR036291">
    <property type="entry name" value="NAD(P)-bd_dom_sf"/>
</dbReference>
<comment type="catalytic activity">
    <reaction evidence="4">
        <text>a (2E,4E)-dienoyl-CoA + NADPH + H(+) = a 4,5-saturated-(3E)-enoyl-CoA + NADP(+)</text>
        <dbReference type="Rhea" id="RHEA:45912"/>
        <dbReference type="ChEBI" id="CHEBI:15378"/>
        <dbReference type="ChEBI" id="CHEBI:57783"/>
        <dbReference type="ChEBI" id="CHEBI:58349"/>
        <dbReference type="ChEBI" id="CHEBI:85101"/>
        <dbReference type="ChEBI" id="CHEBI:85493"/>
        <dbReference type="EC" id="1.3.1.124"/>
    </reaction>
</comment>
<dbReference type="Proteomes" id="UP000094236">
    <property type="component" value="Unassembled WGS sequence"/>
</dbReference>
<evidence type="ECO:0000313" key="7">
    <source>
        <dbReference type="Proteomes" id="UP000094236"/>
    </source>
</evidence>
<evidence type="ECO:0000313" key="6">
    <source>
        <dbReference type="EMBL" id="ODV95495.1"/>
    </source>
</evidence>